<gene>
    <name evidence="6" type="ORF">DM05_1754</name>
</gene>
<reference evidence="6 7" key="2">
    <citation type="submission" date="2017-10" db="EMBL/GenBank/DDBJ databases">
        <title>Bacterial endophytes that colonize and modify switchgrass growth.</title>
        <authorList>
            <person name="Debolt S."/>
        </authorList>
    </citation>
    <scope>NUCLEOTIDE SEQUENCE [LARGE SCALE GENOMIC DNA]</scope>
    <source>
        <strain evidence="6 7">A2-S9</strain>
    </source>
</reference>
<proteinExistence type="inferred from homology"/>
<evidence type="ECO:0000256" key="4">
    <source>
        <dbReference type="ARBA" id="ARBA00023163"/>
    </source>
</evidence>
<dbReference type="Pfam" id="PF00126">
    <property type="entry name" value="HTH_1"/>
    <property type="match status" value="1"/>
</dbReference>
<name>A0A7Z1K4L7_9PSED</name>
<sequence>MRFHGLDLNLLVVLDMLLAEQNITRTGERLHLSQPATSAALSRLRDYFEDDLLVQVGRRMVRTPMAETLAQPIRDLLIQMRSTLENRSRFQPDLARRNFTLMASDYVGMVLLPEVSRRLNTLAPSCSIEQFLPTDEAALEIERGHVDFLVLPDKNILKEHPCVALFSDEYVCVMCKDHPAANGPLSMDDYKALGHVLVRWGGEHRAPMADEWFARSFGFTRRVEVTTNTFNSVPPFLIGTLRVATMHRRLAERWAQYLPLRIVSAPWTAPPLTMSMQWNKYQQLDPGLAWLRNLIIETAASMDPDQAS</sequence>
<keyword evidence="4" id="KW-0804">Transcription</keyword>
<dbReference type="InterPro" id="IPR050389">
    <property type="entry name" value="LysR-type_TF"/>
</dbReference>
<keyword evidence="3" id="KW-0238">DNA-binding</keyword>
<dbReference type="GO" id="GO:0003677">
    <property type="term" value="F:DNA binding"/>
    <property type="evidence" value="ECO:0007669"/>
    <property type="project" value="UniProtKB-KW"/>
</dbReference>
<evidence type="ECO:0000259" key="5">
    <source>
        <dbReference type="PROSITE" id="PS50931"/>
    </source>
</evidence>
<comment type="similarity">
    <text evidence="1">Belongs to the LysR transcriptional regulatory family.</text>
</comment>
<dbReference type="Gene3D" id="3.40.190.10">
    <property type="entry name" value="Periplasmic binding protein-like II"/>
    <property type="match status" value="2"/>
</dbReference>
<dbReference type="RefSeq" id="WP_027608481.1">
    <property type="nucleotide sequence ID" value="NZ_PDJN01000001.1"/>
</dbReference>
<evidence type="ECO:0000256" key="3">
    <source>
        <dbReference type="ARBA" id="ARBA00023125"/>
    </source>
</evidence>
<organism evidence="6 7">
    <name type="scientific">Pseudomonas poae</name>
    <dbReference type="NCBI Taxonomy" id="200451"/>
    <lineage>
        <taxon>Bacteria</taxon>
        <taxon>Pseudomonadati</taxon>
        <taxon>Pseudomonadota</taxon>
        <taxon>Gammaproteobacteria</taxon>
        <taxon>Pseudomonadales</taxon>
        <taxon>Pseudomonadaceae</taxon>
        <taxon>Pseudomonas</taxon>
    </lineage>
</organism>
<comment type="caution">
    <text evidence="6">The sequence shown here is derived from an EMBL/GenBank/DDBJ whole genome shotgun (WGS) entry which is preliminary data.</text>
</comment>
<dbReference type="PROSITE" id="PS50931">
    <property type="entry name" value="HTH_LYSR"/>
    <property type="match status" value="1"/>
</dbReference>
<dbReference type="InterPro" id="IPR005119">
    <property type="entry name" value="LysR_subst-bd"/>
</dbReference>
<evidence type="ECO:0000313" key="7">
    <source>
        <dbReference type="Proteomes" id="UP000221580"/>
    </source>
</evidence>
<feature type="domain" description="HTH lysR-type" evidence="5">
    <location>
        <begin position="6"/>
        <end position="63"/>
    </location>
</feature>
<evidence type="ECO:0000313" key="6">
    <source>
        <dbReference type="EMBL" id="PFG71397.1"/>
    </source>
</evidence>
<dbReference type="GO" id="GO:0003700">
    <property type="term" value="F:DNA-binding transcription factor activity"/>
    <property type="evidence" value="ECO:0007669"/>
    <property type="project" value="InterPro"/>
</dbReference>
<dbReference type="SUPFAM" id="SSF46785">
    <property type="entry name" value="Winged helix' DNA-binding domain"/>
    <property type="match status" value="1"/>
</dbReference>
<dbReference type="InterPro" id="IPR000847">
    <property type="entry name" value="LysR_HTH_N"/>
</dbReference>
<dbReference type="InterPro" id="IPR036388">
    <property type="entry name" value="WH-like_DNA-bd_sf"/>
</dbReference>
<evidence type="ECO:0000256" key="2">
    <source>
        <dbReference type="ARBA" id="ARBA00023015"/>
    </source>
</evidence>
<protein>
    <submittedName>
        <fullName evidence="6">LysR family nod box-dependent transcriptional activator</fullName>
    </submittedName>
</protein>
<dbReference type="Pfam" id="PF03466">
    <property type="entry name" value="LysR_substrate"/>
    <property type="match status" value="1"/>
</dbReference>
<dbReference type="EMBL" id="PDJN01000001">
    <property type="protein sequence ID" value="PFG71397.1"/>
    <property type="molecule type" value="Genomic_DNA"/>
</dbReference>
<dbReference type="Proteomes" id="UP000221580">
    <property type="component" value="Unassembled WGS sequence"/>
</dbReference>
<dbReference type="SUPFAM" id="SSF53850">
    <property type="entry name" value="Periplasmic binding protein-like II"/>
    <property type="match status" value="1"/>
</dbReference>
<accession>A0A7Z1K4L7</accession>
<dbReference type="AlphaFoldDB" id="A0A7Z1K4L7"/>
<reference evidence="6 7" key="1">
    <citation type="submission" date="2017-09" db="EMBL/GenBank/DDBJ databases">
        <authorList>
            <person name="DeBolt S."/>
            <person name="Huntemann M."/>
            <person name="Clum A."/>
            <person name="Pillay M."/>
            <person name="Palaniappan K."/>
            <person name="Varghese N."/>
            <person name="Mikhailova N."/>
            <person name="Stamatis D."/>
            <person name="Reddy T."/>
            <person name="Daum C."/>
            <person name="Shapiro N."/>
            <person name="Ivanova N."/>
            <person name="Kyrpides N."/>
            <person name="Woyke T."/>
        </authorList>
    </citation>
    <scope>NUCLEOTIDE SEQUENCE [LARGE SCALE GENOMIC DNA]</scope>
    <source>
        <strain evidence="6 7">A2-S9</strain>
    </source>
</reference>
<dbReference type="PANTHER" id="PTHR30118">
    <property type="entry name" value="HTH-TYPE TRANSCRIPTIONAL REGULATOR LEUO-RELATED"/>
    <property type="match status" value="1"/>
</dbReference>
<dbReference type="PANTHER" id="PTHR30118:SF6">
    <property type="entry name" value="HTH-TYPE TRANSCRIPTIONAL REGULATOR LEUO"/>
    <property type="match status" value="1"/>
</dbReference>
<dbReference type="InterPro" id="IPR036390">
    <property type="entry name" value="WH_DNA-bd_sf"/>
</dbReference>
<keyword evidence="2" id="KW-0805">Transcription regulation</keyword>
<evidence type="ECO:0000256" key="1">
    <source>
        <dbReference type="ARBA" id="ARBA00009437"/>
    </source>
</evidence>
<dbReference type="Gene3D" id="1.10.10.10">
    <property type="entry name" value="Winged helix-like DNA-binding domain superfamily/Winged helix DNA-binding domain"/>
    <property type="match status" value="1"/>
</dbReference>